<sequence>MGTFQADLADIENGIRKDIRPAVEHFTQLVKDVEKIEDHPATTVMGGGLTVMPASLVIIPLYGVVSAALVEGQRAAVRSLEEFHEALEDVVRTYRTVEEANAESFRGQP</sequence>
<dbReference type="EMBL" id="CP016793">
    <property type="protein sequence ID" value="ANZ41463.1"/>
    <property type="molecule type" value="Genomic_DNA"/>
</dbReference>
<feature type="transmembrane region" description="Helical" evidence="1">
    <location>
        <begin position="51"/>
        <end position="70"/>
    </location>
</feature>
<protein>
    <submittedName>
        <fullName evidence="2">Uncharacterized protein</fullName>
    </submittedName>
</protein>
<dbReference type="AlphaFoldDB" id="A0A1B2HUT6"/>
<keyword evidence="3" id="KW-1185">Reference proteome</keyword>
<evidence type="ECO:0000313" key="3">
    <source>
        <dbReference type="Proteomes" id="UP000093053"/>
    </source>
</evidence>
<keyword evidence="1" id="KW-0472">Membrane</keyword>
<dbReference type="RefSeq" id="WP_065919798.1">
    <property type="nucleotide sequence ID" value="NZ_CP016793.1"/>
</dbReference>
<proteinExistence type="predicted"/>
<dbReference type="STRING" id="1586287.BBK82_41425"/>
<dbReference type="KEGG" id="led:BBK82_41425"/>
<dbReference type="OrthoDB" id="3697279at2"/>
<keyword evidence="1" id="KW-0812">Transmembrane</keyword>
<name>A0A1B2HUT6_9PSEU</name>
<gene>
    <name evidence="2" type="ORF">BBK82_41425</name>
</gene>
<evidence type="ECO:0000256" key="1">
    <source>
        <dbReference type="SAM" id="Phobius"/>
    </source>
</evidence>
<accession>A0A1B2HUT6</accession>
<dbReference type="Proteomes" id="UP000093053">
    <property type="component" value="Chromosome"/>
</dbReference>
<evidence type="ECO:0000313" key="2">
    <source>
        <dbReference type="EMBL" id="ANZ41463.1"/>
    </source>
</evidence>
<reference evidence="2 3" key="1">
    <citation type="submission" date="2016-07" db="EMBL/GenBank/DDBJ databases">
        <title>Complete genome sequence of the Lentzea guizhouensis DHS C013.</title>
        <authorList>
            <person name="Cao C."/>
        </authorList>
    </citation>
    <scope>NUCLEOTIDE SEQUENCE [LARGE SCALE GENOMIC DNA]</scope>
    <source>
        <strain evidence="2 3">DHS C013</strain>
    </source>
</reference>
<keyword evidence="1" id="KW-1133">Transmembrane helix</keyword>
<organism evidence="2 3">
    <name type="scientific">Lentzea guizhouensis</name>
    <dbReference type="NCBI Taxonomy" id="1586287"/>
    <lineage>
        <taxon>Bacteria</taxon>
        <taxon>Bacillati</taxon>
        <taxon>Actinomycetota</taxon>
        <taxon>Actinomycetes</taxon>
        <taxon>Pseudonocardiales</taxon>
        <taxon>Pseudonocardiaceae</taxon>
        <taxon>Lentzea</taxon>
    </lineage>
</organism>